<organism evidence="6 7">
    <name type="scientific">Entomospira entomophila</name>
    <dbReference type="NCBI Taxonomy" id="2719988"/>
    <lineage>
        <taxon>Bacteria</taxon>
        <taxon>Pseudomonadati</taxon>
        <taxon>Spirochaetota</taxon>
        <taxon>Spirochaetia</taxon>
        <taxon>Spirochaetales</taxon>
        <taxon>Spirochaetaceae</taxon>
        <taxon>Entomospira</taxon>
    </lineage>
</organism>
<dbReference type="Gene3D" id="1.10.30.50">
    <property type="match status" value="1"/>
</dbReference>
<comment type="similarity">
    <text evidence="1 4">Belongs to the N(4)/N(6)-methyltransferase family.</text>
</comment>
<evidence type="ECO:0000256" key="4">
    <source>
        <dbReference type="RuleBase" id="RU362026"/>
    </source>
</evidence>
<dbReference type="PANTHER" id="PTHR13370">
    <property type="entry name" value="RNA METHYLASE-RELATED"/>
    <property type="match status" value="1"/>
</dbReference>
<dbReference type="Pfam" id="PF01555">
    <property type="entry name" value="N6_N4_Mtase"/>
    <property type="match status" value="1"/>
</dbReference>
<accession>A0A968G9M2</accession>
<sequence length="478" mass="55240">MSKHVNTLYTNDNLFILNGLNSESVDLMYLDPPFNSERIYSAPVGSKAAGTSFKDMWKWQDINDAYLDLLVDKYPSLVSFIENIARIHTKGMMAYITYMTQRLIEMHRILKSTGSLYLHCDPTASHYLKVVLDQIFGKNNFRNEIIWQRNDGRAKGSQFGAKKFGANTDSILFYTKSNSFYLKNTIELTADEIMQKFNKVDEQGRRYHTGIPFFRSRTMGDRPNLCYEWRGFTNPHSSGWRLKREELEAEYQNGKVVITEDGKLERRQYSDSYAGKPLDNNWVDIPRIGKNEDTGYRTQKPLALLKRIIEASSKEGDIVLDPFAGCATTCVAAQQLNRHWIGIDIEEKAVELLVERLEKSGSLEDTMKYRKAGDDFIHRTDIPQRSDVLLVSAHDKSIKERLFHEQKGRCNACDVEMRIVDFEVDHIIPKARGGGDYYENYQLLCSSCNRIKGARPMEYLRAKIITREKYLKKIQFGE</sequence>
<proteinExistence type="inferred from homology"/>
<dbReference type="GO" id="GO:0004519">
    <property type="term" value="F:endonuclease activity"/>
    <property type="evidence" value="ECO:0007669"/>
    <property type="project" value="InterPro"/>
</dbReference>
<dbReference type="EC" id="2.1.1.-" evidence="4"/>
<dbReference type="InterPro" id="IPR002711">
    <property type="entry name" value="HNH"/>
</dbReference>
<dbReference type="Proteomes" id="UP000711995">
    <property type="component" value="Unassembled WGS sequence"/>
</dbReference>
<feature type="domain" description="HNH nuclease" evidence="5">
    <location>
        <begin position="397"/>
        <end position="450"/>
    </location>
</feature>
<dbReference type="InterPro" id="IPR002052">
    <property type="entry name" value="DNA_methylase_N6_adenine_CS"/>
</dbReference>
<dbReference type="SMART" id="SM00507">
    <property type="entry name" value="HNHc"/>
    <property type="match status" value="1"/>
</dbReference>
<evidence type="ECO:0000259" key="5">
    <source>
        <dbReference type="SMART" id="SM00507"/>
    </source>
</evidence>
<keyword evidence="2" id="KW-0489">Methyltransferase</keyword>
<dbReference type="PROSITE" id="PS00092">
    <property type="entry name" value="N6_MTASE"/>
    <property type="match status" value="1"/>
</dbReference>
<dbReference type="SUPFAM" id="SSF53335">
    <property type="entry name" value="S-adenosyl-L-methionine-dependent methyltransferases"/>
    <property type="match status" value="1"/>
</dbReference>
<evidence type="ECO:0000313" key="6">
    <source>
        <dbReference type="EMBL" id="NIZ40360.1"/>
    </source>
</evidence>
<dbReference type="InterPro" id="IPR003615">
    <property type="entry name" value="HNH_nuc"/>
</dbReference>
<evidence type="ECO:0000256" key="2">
    <source>
        <dbReference type="ARBA" id="ARBA00022603"/>
    </source>
</evidence>
<dbReference type="GO" id="GO:0008270">
    <property type="term" value="F:zinc ion binding"/>
    <property type="evidence" value="ECO:0007669"/>
    <property type="project" value="InterPro"/>
</dbReference>
<evidence type="ECO:0000256" key="3">
    <source>
        <dbReference type="ARBA" id="ARBA00022679"/>
    </source>
</evidence>
<dbReference type="EMBL" id="JAATLJ010000001">
    <property type="protein sequence ID" value="NIZ40360.1"/>
    <property type="molecule type" value="Genomic_DNA"/>
</dbReference>
<dbReference type="RefSeq" id="WP_167699961.1">
    <property type="nucleotide sequence ID" value="NZ_CP118174.1"/>
</dbReference>
<protein>
    <recommendedName>
        <fullName evidence="4">Methyltransferase</fullName>
        <ecNumber evidence="4">2.1.1.-</ecNumber>
    </recommendedName>
</protein>
<gene>
    <name evidence="6" type="ORF">HCT14_02380</name>
</gene>
<dbReference type="InterPro" id="IPR029063">
    <property type="entry name" value="SAM-dependent_MTases_sf"/>
</dbReference>
<reference evidence="6 7" key="1">
    <citation type="submission" date="2020-03" db="EMBL/GenBank/DDBJ databases">
        <title>Spirochaetal bacteria isolated from arthropods constitute a novel genus Entomospira genus novum within the order Spirochaetales.</title>
        <authorList>
            <person name="Grana-Miraglia L."/>
            <person name="Sikutova S."/>
            <person name="Fingerle V."/>
            <person name="Sing A."/>
            <person name="Castillo-Ramirez S."/>
            <person name="Margos G."/>
            <person name="Rudolf I."/>
        </authorList>
    </citation>
    <scope>NUCLEOTIDE SEQUENCE [LARGE SCALE GENOMIC DNA]</scope>
    <source>
        <strain evidence="6 7">BR193</strain>
    </source>
</reference>
<dbReference type="Gene3D" id="3.40.50.150">
    <property type="entry name" value="Vaccinia Virus protein VP39"/>
    <property type="match status" value="1"/>
</dbReference>
<dbReference type="PANTHER" id="PTHR13370:SF3">
    <property type="entry name" value="TRNA (GUANINE(10)-N2)-METHYLTRANSFERASE HOMOLOG"/>
    <property type="match status" value="1"/>
</dbReference>
<name>A0A968G9M2_9SPIO</name>
<evidence type="ECO:0000256" key="1">
    <source>
        <dbReference type="ARBA" id="ARBA00006594"/>
    </source>
</evidence>
<dbReference type="InterPro" id="IPR002941">
    <property type="entry name" value="DNA_methylase_N4/N6"/>
</dbReference>
<comment type="caution">
    <text evidence="6">The sequence shown here is derived from an EMBL/GenBank/DDBJ whole genome shotgun (WGS) entry which is preliminary data.</text>
</comment>
<dbReference type="GO" id="GO:0008170">
    <property type="term" value="F:N-methyltransferase activity"/>
    <property type="evidence" value="ECO:0007669"/>
    <property type="project" value="InterPro"/>
</dbReference>
<dbReference type="Pfam" id="PF01844">
    <property type="entry name" value="HNH"/>
    <property type="match status" value="1"/>
</dbReference>
<evidence type="ECO:0000313" key="7">
    <source>
        <dbReference type="Proteomes" id="UP000711995"/>
    </source>
</evidence>
<keyword evidence="3" id="KW-0808">Transferase</keyword>
<dbReference type="PRINTS" id="PR00508">
    <property type="entry name" value="S21N4MTFRASE"/>
</dbReference>
<dbReference type="AlphaFoldDB" id="A0A968G9M2"/>
<dbReference type="GO" id="GO:0003677">
    <property type="term" value="F:DNA binding"/>
    <property type="evidence" value="ECO:0007669"/>
    <property type="project" value="InterPro"/>
</dbReference>
<keyword evidence="7" id="KW-1185">Reference proteome</keyword>
<dbReference type="InterPro" id="IPR001091">
    <property type="entry name" value="RM_Methyltransferase"/>
</dbReference>
<dbReference type="GO" id="GO:0005737">
    <property type="term" value="C:cytoplasm"/>
    <property type="evidence" value="ECO:0007669"/>
    <property type="project" value="TreeGrafter"/>
</dbReference>
<dbReference type="CDD" id="cd00085">
    <property type="entry name" value="HNHc"/>
    <property type="match status" value="1"/>
</dbReference>
<dbReference type="GO" id="GO:0032259">
    <property type="term" value="P:methylation"/>
    <property type="evidence" value="ECO:0007669"/>
    <property type="project" value="UniProtKB-KW"/>
</dbReference>